<dbReference type="AlphaFoldDB" id="A0AAV6K503"/>
<dbReference type="InterPro" id="IPR004320">
    <property type="entry name" value="BPS1_pln"/>
</dbReference>
<evidence type="ECO:0000313" key="2">
    <source>
        <dbReference type="Proteomes" id="UP000823749"/>
    </source>
</evidence>
<reference evidence="1" key="1">
    <citation type="submission" date="2020-08" db="EMBL/GenBank/DDBJ databases">
        <title>Plant Genome Project.</title>
        <authorList>
            <person name="Zhang R.-G."/>
        </authorList>
    </citation>
    <scope>NUCLEOTIDE SEQUENCE</scope>
    <source>
        <strain evidence="1">WSP0</strain>
        <tissue evidence="1">Leaf</tissue>
    </source>
</reference>
<organism evidence="1 2">
    <name type="scientific">Rhododendron griersonianum</name>
    <dbReference type="NCBI Taxonomy" id="479676"/>
    <lineage>
        <taxon>Eukaryota</taxon>
        <taxon>Viridiplantae</taxon>
        <taxon>Streptophyta</taxon>
        <taxon>Embryophyta</taxon>
        <taxon>Tracheophyta</taxon>
        <taxon>Spermatophyta</taxon>
        <taxon>Magnoliopsida</taxon>
        <taxon>eudicotyledons</taxon>
        <taxon>Gunneridae</taxon>
        <taxon>Pentapetalae</taxon>
        <taxon>asterids</taxon>
        <taxon>Ericales</taxon>
        <taxon>Ericaceae</taxon>
        <taxon>Ericoideae</taxon>
        <taxon>Rhodoreae</taxon>
        <taxon>Rhododendron</taxon>
    </lineage>
</organism>
<proteinExistence type="predicted"/>
<evidence type="ECO:0000313" key="1">
    <source>
        <dbReference type="EMBL" id="KAG5547551.1"/>
    </source>
</evidence>
<dbReference type="EMBL" id="JACTNZ010000005">
    <property type="protein sequence ID" value="KAG5547551.1"/>
    <property type="molecule type" value="Genomic_DNA"/>
</dbReference>
<keyword evidence="2" id="KW-1185">Reference proteome</keyword>
<dbReference type="PANTHER" id="PTHR33070">
    <property type="entry name" value="OS06G0725500 PROTEIN"/>
    <property type="match status" value="1"/>
</dbReference>
<accession>A0AAV6K503</accession>
<dbReference type="Proteomes" id="UP000823749">
    <property type="component" value="Chromosome 5"/>
</dbReference>
<dbReference type="Pfam" id="PF03087">
    <property type="entry name" value="BPS1"/>
    <property type="match status" value="1"/>
</dbReference>
<dbReference type="GO" id="GO:0048364">
    <property type="term" value="P:root development"/>
    <property type="evidence" value="ECO:0007669"/>
    <property type="project" value="InterPro"/>
</dbReference>
<gene>
    <name evidence="1" type="ORF">RHGRI_013289</name>
</gene>
<sequence length="209" mass="24214">MVEDRMGLLVSFFLLYIEPKNMERTTSPQEVLAVHISHSIYISSFPYSQLEREMDSSPLKSKSNYHARSVSLPSRLHPLIPHIDEHLNLDGLQNMCDRLDDLLLLPHTQLAFAQQQEETWVEEVLEKYLRLLDICSAARDVSTQTKQDVQNLLSILRRRRDTNDFAGYVTSRKKAKKEIQKSLKELKSIKSKTIGIASDKSHAWHFRNP</sequence>
<comment type="caution">
    <text evidence="1">The sequence shown here is derived from an EMBL/GenBank/DDBJ whole genome shotgun (WGS) entry which is preliminary data.</text>
</comment>
<dbReference type="PANTHER" id="PTHR33070:SF129">
    <property type="entry name" value="DUF241 DOMAIN PROTEIN"/>
    <property type="match status" value="1"/>
</dbReference>
<protein>
    <submittedName>
        <fullName evidence="1">Uncharacterized protein</fullName>
    </submittedName>
</protein>
<name>A0AAV6K503_9ERIC</name>
<dbReference type="GO" id="GO:0048367">
    <property type="term" value="P:shoot system development"/>
    <property type="evidence" value="ECO:0007669"/>
    <property type="project" value="InterPro"/>
</dbReference>